<name>A0AAD7HUI1_9AGAR</name>
<organism evidence="1 2">
    <name type="scientific">Mycena maculata</name>
    <dbReference type="NCBI Taxonomy" id="230809"/>
    <lineage>
        <taxon>Eukaryota</taxon>
        <taxon>Fungi</taxon>
        <taxon>Dikarya</taxon>
        <taxon>Basidiomycota</taxon>
        <taxon>Agaricomycotina</taxon>
        <taxon>Agaricomycetes</taxon>
        <taxon>Agaricomycetidae</taxon>
        <taxon>Agaricales</taxon>
        <taxon>Marasmiineae</taxon>
        <taxon>Mycenaceae</taxon>
        <taxon>Mycena</taxon>
    </lineage>
</organism>
<dbReference type="AlphaFoldDB" id="A0AAD7HUI1"/>
<comment type="caution">
    <text evidence="1">The sequence shown here is derived from an EMBL/GenBank/DDBJ whole genome shotgun (WGS) entry which is preliminary data.</text>
</comment>
<sequence>MRCNLNVILTAKLMVCPEDIRRWWGGHCRSPSVVLVRDAIAPAMGVHDAGMDVLIPGMQNVSLSGDALSAPPVPASSPFVMCMSATAMSPDEMLRGDARHHPHGRGYAEPWPVSPLLNSTKGTECVHSLHGSSLGVLYVLPNSASSANTLDAASAATGGMIPVGPCAIQPVDVCHDGTHLVLLSMYEPSELAPIDDIRL</sequence>
<evidence type="ECO:0000313" key="2">
    <source>
        <dbReference type="Proteomes" id="UP001215280"/>
    </source>
</evidence>
<reference evidence="1" key="1">
    <citation type="submission" date="2023-03" db="EMBL/GenBank/DDBJ databases">
        <title>Massive genome expansion in bonnet fungi (Mycena s.s.) driven by repeated elements and novel gene families across ecological guilds.</title>
        <authorList>
            <consortium name="Lawrence Berkeley National Laboratory"/>
            <person name="Harder C.B."/>
            <person name="Miyauchi S."/>
            <person name="Viragh M."/>
            <person name="Kuo A."/>
            <person name="Thoen E."/>
            <person name="Andreopoulos B."/>
            <person name="Lu D."/>
            <person name="Skrede I."/>
            <person name="Drula E."/>
            <person name="Henrissat B."/>
            <person name="Morin E."/>
            <person name="Kohler A."/>
            <person name="Barry K."/>
            <person name="LaButti K."/>
            <person name="Morin E."/>
            <person name="Salamov A."/>
            <person name="Lipzen A."/>
            <person name="Mereny Z."/>
            <person name="Hegedus B."/>
            <person name="Baldrian P."/>
            <person name="Stursova M."/>
            <person name="Weitz H."/>
            <person name="Taylor A."/>
            <person name="Grigoriev I.V."/>
            <person name="Nagy L.G."/>
            <person name="Martin F."/>
            <person name="Kauserud H."/>
        </authorList>
    </citation>
    <scope>NUCLEOTIDE SEQUENCE</scope>
    <source>
        <strain evidence="1">CBHHK188m</strain>
    </source>
</reference>
<proteinExistence type="predicted"/>
<gene>
    <name evidence="1" type="ORF">DFH07DRAFT_782496</name>
</gene>
<protein>
    <submittedName>
        <fullName evidence="1">Uncharacterized protein</fullName>
    </submittedName>
</protein>
<keyword evidence="2" id="KW-1185">Reference proteome</keyword>
<dbReference type="Proteomes" id="UP001215280">
    <property type="component" value="Unassembled WGS sequence"/>
</dbReference>
<dbReference type="EMBL" id="JARJLG010000212">
    <property type="protein sequence ID" value="KAJ7727448.1"/>
    <property type="molecule type" value="Genomic_DNA"/>
</dbReference>
<accession>A0AAD7HUI1</accession>
<evidence type="ECO:0000313" key="1">
    <source>
        <dbReference type="EMBL" id="KAJ7727448.1"/>
    </source>
</evidence>